<accession>A0A091C054</accession>
<dbReference type="EMBL" id="JPVU01000228">
    <property type="protein sequence ID" value="KFN90110.1"/>
    <property type="molecule type" value="Genomic_DNA"/>
</dbReference>
<dbReference type="Proteomes" id="UP000029380">
    <property type="component" value="Unassembled WGS sequence"/>
</dbReference>
<name>A0A091C054_9ENTE</name>
<sequence length="49" mass="5585">MKFKTRRRLFIVALLTVVSPLPLLLKAMVVLPAIQLLLIDSDEWRATHG</sequence>
<organism evidence="1 2">
    <name type="scientific">Tetragenococcus muriaticus PMC-11-5</name>
    <dbReference type="NCBI Taxonomy" id="1302649"/>
    <lineage>
        <taxon>Bacteria</taxon>
        <taxon>Bacillati</taxon>
        <taxon>Bacillota</taxon>
        <taxon>Bacilli</taxon>
        <taxon>Lactobacillales</taxon>
        <taxon>Enterococcaceae</taxon>
        <taxon>Tetragenococcus</taxon>
    </lineage>
</organism>
<dbReference type="AlphaFoldDB" id="A0A091C054"/>
<proteinExistence type="predicted"/>
<gene>
    <name evidence="1" type="ORF">TMUPMC115_2065</name>
</gene>
<dbReference type="RefSeq" id="WP_156095975.1">
    <property type="nucleotide sequence ID" value="NZ_JPVU01000228.1"/>
</dbReference>
<protein>
    <submittedName>
        <fullName evidence="1">Uncharacterized protein</fullName>
    </submittedName>
</protein>
<dbReference type="PATRIC" id="fig|1302649.3.peg.2062"/>
<reference evidence="1 2" key="1">
    <citation type="submission" date="2014-08" db="EMBL/GenBank/DDBJ databases">
        <title>Genome sequence of Tetragenococcus muriaticus.</title>
        <authorList>
            <person name="Chuea-nongthon C."/>
            <person name="Rodtong S."/>
            <person name="Yongsawatdigul J."/>
            <person name="Steele J.L."/>
            <person name="Liu X.-y."/>
            <person name="Speers J."/>
            <person name="Glasner J.D."/>
            <person name="Neeno-Eckwall E.C."/>
        </authorList>
    </citation>
    <scope>NUCLEOTIDE SEQUENCE [LARGE SCALE GENOMIC DNA]</scope>
    <source>
        <strain evidence="1 2">PMC-11-5</strain>
    </source>
</reference>
<evidence type="ECO:0000313" key="2">
    <source>
        <dbReference type="Proteomes" id="UP000029380"/>
    </source>
</evidence>
<comment type="caution">
    <text evidence="1">The sequence shown here is derived from an EMBL/GenBank/DDBJ whole genome shotgun (WGS) entry which is preliminary data.</text>
</comment>
<evidence type="ECO:0000313" key="1">
    <source>
        <dbReference type="EMBL" id="KFN90110.1"/>
    </source>
</evidence>